<proteinExistence type="predicted"/>
<accession>A0ACC0NTN1</accession>
<dbReference type="EMBL" id="CM046392">
    <property type="protein sequence ID" value="KAI8556336.1"/>
    <property type="molecule type" value="Genomic_DNA"/>
</dbReference>
<protein>
    <submittedName>
        <fullName evidence="1">Uncharacterized protein</fullName>
    </submittedName>
</protein>
<sequence length="191" mass="21702">MDVVFVGLGIMDILLLHVVGYVSLLLCVFILGYARFYKIREMLSFHFTFPSLSLSPTTQSDSRHCCSSLSLSLRNEIPNSLSLYFSHRNKFPNASDKPSSLSPDQGRQLYSGAVQIFDREHTYRHAEFITEPIPFQIYTFRSAFMIKGVWYSYILDLYHIRLLEITTFLGLLKGEAVTGLRTAGCVVGFPP</sequence>
<name>A0ACC0NTN1_RHOML</name>
<keyword evidence="2" id="KW-1185">Reference proteome</keyword>
<dbReference type="Proteomes" id="UP001062846">
    <property type="component" value="Chromosome 5"/>
</dbReference>
<organism evidence="1 2">
    <name type="scientific">Rhododendron molle</name>
    <name type="common">Chinese azalea</name>
    <name type="synonym">Azalea mollis</name>
    <dbReference type="NCBI Taxonomy" id="49168"/>
    <lineage>
        <taxon>Eukaryota</taxon>
        <taxon>Viridiplantae</taxon>
        <taxon>Streptophyta</taxon>
        <taxon>Embryophyta</taxon>
        <taxon>Tracheophyta</taxon>
        <taxon>Spermatophyta</taxon>
        <taxon>Magnoliopsida</taxon>
        <taxon>eudicotyledons</taxon>
        <taxon>Gunneridae</taxon>
        <taxon>Pentapetalae</taxon>
        <taxon>asterids</taxon>
        <taxon>Ericales</taxon>
        <taxon>Ericaceae</taxon>
        <taxon>Ericoideae</taxon>
        <taxon>Rhodoreae</taxon>
        <taxon>Rhododendron</taxon>
    </lineage>
</organism>
<evidence type="ECO:0000313" key="2">
    <source>
        <dbReference type="Proteomes" id="UP001062846"/>
    </source>
</evidence>
<reference evidence="1" key="1">
    <citation type="submission" date="2022-02" db="EMBL/GenBank/DDBJ databases">
        <title>Plant Genome Project.</title>
        <authorList>
            <person name="Zhang R.-G."/>
        </authorList>
    </citation>
    <scope>NUCLEOTIDE SEQUENCE</scope>
    <source>
        <strain evidence="1">AT1</strain>
    </source>
</reference>
<comment type="caution">
    <text evidence="1">The sequence shown here is derived from an EMBL/GenBank/DDBJ whole genome shotgun (WGS) entry which is preliminary data.</text>
</comment>
<evidence type="ECO:0000313" key="1">
    <source>
        <dbReference type="EMBL" id="KAI8556336.1"/>
    </source>
</evidence>
<gene>
    <name evidence="1" type="ORF">RHMOL_Rhmol05G0245000</name>
</gene>